<comment type="similarity">
    <text evidence="1">Belongs to the cutinase family.</text>
</comment>
<evidence type="ECO:0000256" key="3">
    <source>
        <dbReference type="ARBA" id="ARBA00022487"/>
    </source>
</evidence>
<evidence type="ECO:0000256" key="10">
    <source>
        <dbReference type="SAM" id="SignalP"/>
    </source>
</evidence>
<evidence type="ECO:0000256" key="4">
    <source>
        <dbReference type="ARBA" id="ARBA00022729"/>
    </source>
</evidence>
<reference evidence="11" key="1">
    <citation type="submission" date="2023-03" db="EMBL/GenBank/DDBJ databases">
        <title>Emydomyces testavorans Genome Sequence.</title>
        <authorList>
            <person name="Hoyer L."/>
        </authorList>
    </citation>
    <scope>NUCLEOTIDE SEQUENCE</scope>
    <source>
        <strain evidence="11">16-2883</strain>
    </source>
</reference>
<comment type="catalytic activity">
    <reaction evidence="7">
        <text>cutin + H2O = cutin monomers.</text>
        <dbReference type="EC" id="3.1.1.74"/>
    </reaction>
</comment>
<keyword evidence="5 11" id="KW-0378">Hydrolase</keyword>
<dbReference type="InterPro" id="IPR029058">
    <property type="entry name" value="AB_hydrolase_fold"/>
</dbReference>
<evidence type="ECO:0000256" key="1">
    <source>
        <dbReference type="ARBA" id="ARBA00007534"/>
    </source>
</evidence>
<dbReference type="Gene3D" id="3.40.50.1820">
    <property type="entry name" value="alpha/beta hydrolase"/>
    <property type="match status" value="1"/>
</dbReference>
<keyword evidence="12" id="KW-1185">Reference proteome</keyword>
<evidence type="ECO:0000313" key="11">
    <source>
        <dbReference type="EMBL" id="WEW58935.1"/>
    </source>
</evidence>
<keyword evidence="4 10" id="KW-0732">Signal</keyword>
<dbReference type="SMART" id="SM01110">
    <property type="entry name" value="Cutinase"/>
    <property type="match status" value="1"/>
</dbReference>
<gene>
    <name evidence="11" type="ORF">PRK78_004403</name>
</gene>
<evidence type="ECO:0000256" key="6">
    <source>
        <dbReference type="ARBA" id="ARBA00023157"/>
    </source>
</evidence>
<keyword evidence="3" id="KW-0719">Serine esterase</keyword>
<accession>A0AAF0DI03</accession>
<feature type="active site" evidence="8">
    <location>
        <position position="248"/>
    </location>
</feature>
<dbReference type="Pfam" id="PF01083">
    <property type="entry name" value="Cutinase"/>
    <property type="match status" value="1"/>
</dbReference>
<feature type="signal peptide" evidence="10">
    <location>
        <begin position="1"/>
        <end position="18"/>
    </location>
</feature>
<evidence type="ECO:0000256" key="5">
    <source>
        <dbReference type="ARBA" id="ARBA00022801"/>
    </source>
</evidence>
<evidence type="ECO:0000256" key="8">
    <source>
        <dbReference type="PIRSR" id="PIRSR611150-1"/>
    </source>
</evidence>
<feature type="active site" description="Nucleophile" evidence="8">
    <location>
        <position position="199"/>
    </location>
</feature>
<dbReference type="SUPFAM" id="SSF53474">
    <property type="entry name" value="alpha/beta-Hydrolases"/>
    <property type="match status" value="1"/>
</dbReference>
<evidence type="ECO:0000256" key="2">
    <source>
        <dbReference type="ARBA" id="ARBA00013095"/>
    </source>
</evidence>
<dbReference type="AlphaFoldDB" id="A0AAF0DI03"/>
<dbReference type="GO" id="GO:0005576">
    <property type="term" value="C:extracellular region"/>
    <property type="evidence" value="ECO:0007669"/>
    <property type="project" value="InterPro"/>
</dbReference>
<dbReference type="GO" id="GO:0016052">
    <property type="term" value="P:carbohydrate catabolic process"/>
    <property type="evidence" value="ECO:0007669"/>
    <property type="project" value="TreeGrafter"/>
</dbReference>
<dbReference type="PANTHER" id="PTHR48250">
    <property type="entry name" value="CUTINASE 2-RELATED"/>
    <property type="match status" value="1"/>
</dbReference>
<evidence type="ECO:0000256" key="9">
    <source>
        <dbReference type="PIRSR" id="PIRSR611150-2"/>
    </source>
</evidence>
<dbReference type="PANTHER" id="PTHR48250:SF2">
    <property type="entry name" value="CUTINASE"/>
    <property type="match status" value="1"/>
</dbReference>
<dbReference type="InterPro" id="IPR011150">
    <property type="entry name" value="Cutinase_monf"/>
</dbReference>
<proteinExistence type="inferred from homology"/>
<dbReference type="Proteomes" id="UP001219355">
    <property type="component" value="Chromosome 2"/>
</dbReference>
<feature type="chain" id="PRO_5042166131" description="cutinase" evidence="10">
    <location>
        <begin position="19"/>
        <end position="281"/>
    </location>
</feature>
<organism evidence="11 12">
    <name type="scientific">Emydomyces testavorans</name>
    <dbReference type="NCBI Taxonomy" id="2070801"/>
    <lineage>
        <taxon>Eukaryota</taxon>
        <taxon>Fungi</taxon>
        <taxon>Dikarya</taxon>
        <taxon>Ascomycota</taxon>
        <taxon>Pezizomycotina</taxon>
        <taxon>Eurotiomycetes</taxon>
        <taxon>Eurotiomycetidae</taxon>
        <taxon>Onygenales</taxon>
        <taxon>Nannizziopsiaceae</taxon>
        <taxon>Emydomyces</taxon>
    </lineage>
</organism>
<feature type="active site" description="Proton donor/acceptor" evidence="8">
    <location>
        <position position="260"/>
    </location>
</feature>
<dbReference type="InterPro" id="IPR000675">
    <property type="entry name" value="Cutinase/axe"/>
</dbReference>
<dbReference type="EMBL" id="CP120628">
    <property type="protein sequence ID" value="WEW58935.1"/>
    <property type="molecule type" value="Genomic_DNA"/>
</dbReference>
<evidence type="ECO:0000313" key="12">
    <source>
        <dbReference type="Proteomes" id="UP001219355"/>
    </source>
</evidence>
<feature type="disulfide bond" evidence="9">
    <location>
        <begin position="115"/>
        <end position="188"/>
    </location>
</feature>
<protein>
    <recommendedName>
        <fullName evidence="2">cutinase</fullName>
        <ecNumber evidence="2">3.1.1.74</ecNumber>
    </recommendedName>
</protein>
<name>A0AAF0DI03_9EURO</name>
<evidence type="ECO:0000256" key="7">
    <source>
        <dbReference type="ARBA" id="ARBA00034045"/>
    </source>
</evidence>
<dbReference type="GO" id="GO:0050525">
    <property type="term" value="F:cutinase activity"/>
    <property type="evidence" value="ECO:0007669"/>
    <property type="project" value="UniProtKB-EC"/>
</dbReference>
<feature type="disulfide bond" evidence="9">
    <location>
        <begin position="244"/>
        <end position="251"/>
    </location>
</feature>
<sequence length="281" mass="28747">MKVELLLLFLGLSAYVTASPIAAGPAAQATSADHDIPLRVFPAAPPAAVATGSALYRVRGRDNNADAVPPLPDMLHGLAKFLSDEKGLKGSSGPAKATTGAGSNVENGIKENKSCEPLTLIFARGTEEAGNMGTVVGPALATALRKLLNNKVTIQGVDYPATVADTLDLGTDGGPEMANLVKQGLTQCPSSKIVVAGYSQGAMVMHDAAEILGVGEVTAAIVFGDPLKFLPLNIVPPGDLREFCAAGDPVCGDGNDVSIHKSYAANAEEAARFIVMTAGIQ</sequence>
<dbReference type="EC" id="3.1.1.74" evidence="2"/>
<keyword evidence="6 9" id="KW-1015">Disulfide bond</keyword>